<evidence type="ECO:0000313" key="1">
    <source>
        <dbReference type="EMBL" id="CAB3260130.1"/>
    </source>
</evidence>
<name>A0A6F9DFK9_9ASCI</name>
<gene>
    <name evidence="1" type="primary">L1td1-003</name>
</gene>
<reference evidence="1" key="1">
    <citation type="submission" date="2020-04" db="EMBL/GenBank/DDBJ databases">
        <authorList>
            <person name="Neveu A P."/>
        </authorList>
    </citation>
    <scope>NUCLEOTIDE SEQUENCE</scope>
    <source>
        <tissue evidence="1">Whole embryo</tissue>
    </source>
</reference>
<dbReference type="EMBL" id="LR786330">
    <property type="protein sequence ID" value="CAB3260130.1"/>
    <property type="molecule type" value="mRNA"/>
</dbReference>
<dbReference type="PANTHER" id="PTHR33053">
    <property type="entry name" value="PROTEIN, PUTATIVE-RELATED"/>
    <property type="match status" value="1"/>
</dbReference>
<sequence length="393" mass="45637">MTEVTSSAFHIHITLNMPRSRTRVQRSHYKPFMELCRKQKWERKRLKQAHSSFNEVRCMESSDTEDIESLDTEDIESLVTKEHTSLMYSAPVFKPLVATDIISNWALKEVNVPKSSVSRLLKALQPVLPDLPLSYKSLLPKPNLHFMQMGDGKYVHLHNWMSSLKKLLLYSYRDMQGTVKYNLIINIDGLPLFKHSPDFKIYPILISVYKLRMRPICAGIYCTEKSKNREMPVSEVFLLDLLNDLKDLRSNNIFQGHLCLKFCGNGIFVCDAPARSCLKQIKSHSGYNSCERCQVKGFYDHLSKHACFEPVVRQKRSDENFVVKSHPEHHKGTSALTEFGVNMVTGFVLDYMHLSCLGVMKRLMSYWKGVTRFYNERFCVRQVFERKSIRCCV</sequence>
<dbReference type="PANTHER" id="PTHR33053:SF9">
    <property type="entry name" value="AGAP000105-PA"/>
    <property type="match status" value="1"/>
</dbReference>
<dbReference type="AlphaFoldDB" id="A0A6F9DFK9"/>
<proteinExistence type="evidence at transcript level"/>
<organism evidence="1">
    <name type="scientific">Phallusia mammillata</name>
    <dbReference type="NCBI Taxonomy" id="59560"/>
    <lineage>
        <taxon>Eukaryota</taxon>
        <taxon>Metazoa</taxon>
        <taxon>Chordata</taxon>
        <taxon>Tunicata</taxon>
        <taxon>Ascidiacea</taxon>
        <taxon>Phlebobranchia</taxon>
        <taxon>Ascidiidae</taxon>
        <taxon>Phallusia</taxon>
    </lineage>
</organism>
<protein>
    <submittedName>
        <fullName evidence="1">Transposase domain-containing protein</fullName>
    </submittedName>
</protein>
<accession>A0A6F9DFK9</accession>